<dbReference type="EMBL" id="JABCUV010000001">
    <property type="protein sequence ID" value="NMW92506.1"/>
    <property type="molecule type" value="Genomic_DNA"/>
</dbReference>
<name>A0A2J9KRP2_9ACTO</name>
<keyword evidence="2" id="KW-0472">Membrane</keyword>
<protein>
    <submittedName>
        <fullName evidence="5 7">Acyltransferase</fullName>
    </submittedName>
</protein>
<evidence type="ECO:0000259" key="3">
    <source>
        <dbReference type="Pfam" id="PF01757"/>
    </source>
</evidence>
<organism evidence="5 9">
    <name type="scientific">Mobiluncus mulieris</name>
    <dbReference type="NCBI Taxonomy" id="2052"/>
    <lineage>
        <taxon>Bacteria</taxon>
        <taxon>Bacillati</taxon>
        <taxon>Actinomycetota</taxon>
        <taxon>Actinomycetes</taxon>
        <taxon>Actinomycetales</taxon>
        <taxon>Actinomycetaceae</taxon>
        <taxon>Mobiluncus</taxon>
    </lineage>
</organism>
<feature type="region of interest" description="Disordered" evidence="1">
    <location>
        <begin position="389"/>
        <end position="408"/>
    </location>
</feature>
<proteinExistence type="predicted"/>
<reference evidence="4 11" key="2">
    <citation type="submission" date="2019-08" db="EMBL/GenBank/DDBJ databases">
        <title>Comparison of rpoB and gyrB Sequences from Mobiluncus Species and Development of a Multiplex PCR Method for Clinical Detection of Mobiluncus curtisii and Mobiluncus mulieris.</title>
        <authorList>
            <person name="Yang L."/>
            <person name="Shen Y."/>
            <person name="Xu G."/>
            <person name="Shu L.-B."/>
            <person name="Hu J."/>
            <person name="Zhang R."/>
            <person name="Wang Y."/>
            <person name="Zhou H.-W."/>
            <person name="Zhang X."/>
        </authorList>
    </citation>
    <scope>NUCLEOTIDE SEQUENCE [LARGE SCALE GENOMIC DNA]</scope>
    <source>
        <strain evidence="4 11">M26</strain>
    </source>
</reference>
<dbReference type="InterPro" id="IPR050879">
    <property type="entry name" value="Acyltransferase_3"/>
</dbReference>
<feature type="transmembrane region" description="Helical" evidence="2">
    <location>
        <begin position="68"/>
        <end position="85"/>
    </location>
</feature>
<dbReference type="Proteomes" id="UP001209486">
    <property type="component" value="Unassembled WGS sequence"/>
</dbReference>
<dbReference type="InterPro" id="IPR002656">
    <property type="entry name" value="Acyl_transf_3_dom"/>
</dbReference>
<dbReference type="PANTHER" id="PTHR23028">
    <property type="entry name" value="ACETYLTRANSFERASE"/>
    <property type="match status" value="1"/>
</dbReference>
<feature type="transmembrane region" description="Helical" evidence="2">
    <location>
        <begin position="212"/>
        <end position="229"/>
    </location>
</feature>
<dbReference type="OrthoDB" id="9796461at2"/>
<keyword evidence="2" id="KW-0812">Transmembrane</keyword>
<evidence type="ECO:0000313" key="11">
    <source>
        <dbReference type="Proteomes" id="UP001209486"/>
    </source>
</evidence>
<evidence type="ECO:0000256" key="2">
    <source>
        <dbReference type="SAM" id="Phobius"/>
    </source>
</evidence>
<dbReference type="GeneID" id="61168161"/>
<dbReference type="EMBL" id="VSZY01000005">
    <property type="protein sequence ID" value="MCU9968694.1"/>
    <property type="molecule type" value="Genomic_DNA"/>
</dbReference>
<reference evidence="7 8" key="1">
    <citation type="submission" date="2018-06" db="EMBL/GenBank/DDBJ databases">
        <authorList>
            <consortium name="Pathogen Informatics"/>
            <person name="Doyle S."/>
        </authorList>
    </citation>
    <scope>NUCLEOTIDE SEQUENCE [LARGE SCALE GENOMIC DNA]</scope>
    <source>
        <strain evidence="7 8">NCTC11819</strain>
    </source>
</reference>
<evidence type="ECO:0000313" key="7">
    <source>
        <dbReference type="EMBL" id="STO17205.1"/>
    </source>
</evidence>
<evidence type="ECO:0000313" key="9">
    <source>
        <dbReference type="Proteomes" id="UP000578252"/>
    </source>
</evidence>
<comment type="caution">
    <text evidence="5">The sequence shown here is derived from an EMBL/GenBank/DDBJ whole genome shotgun (WGS) entry which is preliminary data.</text>
</comment>
<evidence type="ECO:0000256" key="1">
    <source>
        <dbReference type="SAM" id="MobiDB-lite"/>
    </source>
</evidence>
<evidence type="ECO:0000313" key="5">
    <source>
        <dbReference type="EMBL" id="NMW65308.1"/>
    </source>
</evidence>
<keyword evidence="2" id="KW-1133">Transmembrane helix</keyword>
<feature type="transmembrane region" description="Helical" evidence="2">
    <location>
        <begin position="188"/>
        <end position="205"/>
    </location>
</feature>
<dbReference type="GO" id="GO:0016020">
    <property type="term" value="C:membrane"/>
    <property type="evidence" value="ECO:0007669"/>
    <property type="project" value="TreeGrafter"/>
</dbReference>
<feature type="domain" description="Acyltransferase 3" evidence="3">
    <location>
        <begin position="30"/>
        <end position="360"/>
    </location>
</feature>
<dbReference type="Pfam" id="PF01757">
    <property type="entry name" value="Acyl_transf_3"/>
    <property type="match status" value="1"/>
</dbReference>
<keyword evidence="5" id="KW-0012">Acyltransferase</keyword>
<accession>A0A2J9KRP2</accession>
<dbReference type="Proteomes" id="UP000255284">
    <property type="component" value="Unassembled WGS sequence"/>
</dbReference>
<dbReference type="EMBL" id="UGGQ01000006">
    <property type="protein sequence ID" value="STO17205.1"/>
    <property type="molecule type" value="Genomic_DNA"/>
</dbReference>
<reference evidence="9 10" key="3">
    <citation type="submission" date="2020-04" db="EMBL/GenBank/DDBJ databases">
        <title>Antimicrobial susceptibility and clonality of vaginal-derived multi-drug resistant Mobiluncus isolates in China.</title>
        <authorList>
            <person name="Zhang X."/>
        </authorList>
    </citation>
    <scope>NUCLEOTIDE SEQUENCE [LARGE SCALE GENOMIC DNA]</scope>
    <source>
        <strain evidence="5 9">13</strain>
        <strain evidence="6 10">7</strain>
    </source>
</reference>
<feature type="transmembrane region" description="Helical" evidence="2">
    <location>
        <begin position="342"/>
        <end position="363"/>
    </location>
</feature>
<evidence type="ECO:0000313" key="4">
    <source>
        <dbReference type="EMBL" id="MCU9968694.1"/>
    </source>
</evidence>
<evidence type="ECO:0000313" key="10">
    <source>
        <dbReference type="Proteomes" id="UP000582487"/>
    </source>
</evidence>
<dbReference type="PANTHER" id="PTHR23028:SF53">
    <property type="entry name" value="ACYL_TRANSF_3 DOMAIN-CONTAINING PROTEIN"/>
    <property type="match status" value="1"/>
</dbReference>
<dbReference type="AlphaFoldDB" id="A0A2J9KRP2"/>
<feature type="transmembrane region" description="Helical" evidence="2">
    <location>
        <begin position="265"/>
        <end position="282"/>
    </location>
</feature>
<dbReference type="Proteomes" id="UP000578252">
    <property type="component" value="Unassembled WGS sequence"/>
</dbReference>
<dbReference type="Proteomes" id="UP000582487">
    <property type="component" value="Unassembled WGS sequence"/>
</dbReference>
<feature type="transmembrane region" description="Helical" evidence="2">
    <location>
        <begin position="288"/>
        <end position="306"/>
    </location>
</feature>
<dbReference type="EMBL" id="JABCUR010000005">
    <property type="protein sequence ID" value="NMW65308.1"/>
    <property type="molecule type" value="Genomic_DNA"/>
</dbReference>
<evidence type="ECO:0000313" key="8">
    <source>
        <dbReference type="Proteomes" id="UP000255284"/>
    </source>
</evidence>
<dbReference type="GO" id="GO:0009103">
    <property type="term" value="P:lipopolysaccharide biosynthetic process"/>
    <property type="evidence" value="ECO:0007669"/>
    <property type="project" value="TreeGrafter"/>
</dbReference>
<dbReference type="RefSeq" id="WP_004012154.1">
    <property type="nucleotide sequence ID" value="NZ_CAMUNX010000012.1"/>
</dbReference>
<evidence type="ECO:0000313" key="6">
    <source>
        <dbReference type="EMBL" id="NMW92506.1"/>
    </source>
</evidence>
<sequence>MSTQQSHVVTGQHSRQWHYLSEVFDPRSNSIGFLRWLMAFLVIFSHAGPIGGFYGGEDLGVQISSEQSLGGVAVAGFFFFSGFLITKSRMGHATIFRYFWRRILRIFPAFWTALLFTVVVLAPISYYHEHGNLNGYLHPPKESPLTYFWNNMFLVLNQRNIAGEGGNLPYSILHGAFDWNGSAWTLKYEFLCYILVGLAGLFGLFTHRRLGGLIALAAIVLNALMWMGVKVTALSPVFSDIFLLMFFAPFAFGTLFALFGDRIPLDGRLALFGICLGVFTYATHGWNIVGQFGFCYFLMWLAVVLPLKNWERFGDFSYGVYIFAWPIMTFGAHFGLPQRGWIVYHLVIIIATHVVAFLSWHLIEKPAMSLKNWTPVWMKILFQKCRRADKNQPPAEVKASPESPKANS</sequence>
<dbReference type="GO" id="GO:0016747">
    <property type="term" value="F:acyltransferase activity, transferring groups other than amino-acyl groups"/>
    <property type="evidence" value="ECO:0007669"/>
    <property type="project" value="InterPro"/>
</dbReference>
<feature type="transmembrane region" description="Helical" evidence="2">
    <location>
        <begin position="106"/>
        <end position="127"/>
    </location>
</feature>
<feature type="transmembrane region" description="Helical" evidence="2">
    <location>
        <begin position="36"/>
        <end position="56"/>
    </location>
</feature>
<keyword evidence="5" id="KW-0808">Transferase</keyword>
<feature type="transmembrane region" description="Helical" evidence="2">
    <location>
        <begin position="318"/>
        <end position="336"/>
    </location>
</feature>
<feature type="transmembrane region" description="Helical" evidence="2">
    <location>
        <begin position="241"/>
        <end position="258"/>
    </location>
</feature>
<gene>
    <name evidence="4" type="ORF">FYZ43_04600</name>
    <name evidence="6" type="ORF">HHJ74_02080</name>
    <name evidence="5" type="ORF">HHJ78_07155</name>
    <name evidence="7" type="ORF">NCTC11819_01790</name>
</gene>